<dbReference type="RefSeq" id="WP_081199484.1">
    <property type="nucleotide sequence ID" value="NZ_FOCZ01000001.1"/>
</dbReference>
<gene>
    <name evidence="1" type="ORF">A4H97_03705</name>
</gene>
<dbReference type="Gene3D" id="3.40.50.2000">
    <property type="entry name" value="Glycogen Phosphorylase B"/>
    <property type="match status" value="1"/>
</dbReference>
<sequence length="344" mass="39175">MKIFYAIQATGNGHISRAMELLPYLQKFGTVDIFLSGANSTLPLNAPIKYRSKGLSLFYTCDGSLDYWKIVKSISPYRVMKEVRDLPVEKYDLVINDFECITSLACARKKVPSVNFGHQASFVSDKTPRPDKPSKAGEWILANYAKASNYIGLHFESYDDFIFSPVIKEEILQAEPTNAGHITVYLPSYCDKELIELLKPFRDHRFEVFSRQALKPYTVDHMNFRPVDSKDFNRSLISCHGIVCGAGFETPAEALHLKKKMIAIPIQGQYEQQCNAAALKKIGITTLNKIDDDFTDTFNNWVNDPKTPSVEYQYSTEAIINILMYRCTDLKSRLDIPYPELIFN</sequence>
<dbReference type="Proteomes" id="UP000192610">
    <property type="component" value="Unassembled WGS sequence"/>
</dbReference>
<organism evidence="1 2">
    <name type="scientific">Niastella yeongjuensis</name>
    <dbReference type="NCBI Taxonomy" id="354355"/>
    <lineage>
        <taxon>Bacteria</taxon>
        <taxon>Pseudomonadati</taxon>
        <taxon>Bacteroidota</taxon>
        <taxon>Chitinophagia</taxon>
        <taxon>Chitinophagales</taxon>
        <taxon>Chitinophagaceae</taxon>
        <taxon>Niastella</taxon>
    </lineage>
</organism>
<comment type="caution">
    <text evidence="1">The sequence shown here is derived from an EMBL/GenBank/DDBJ whole genome shotgun (WGS) entry which is preliminary data.</text>
</comment>
<dbReference type="STRING" id="354355.SAMN05660816_00198"/>
<protein>
    <submittedName>
        <fullName evidence="1">Glycosyl transferase</fullName>
    </submittedName>
</protein>
<dbReference type="Pfam" id="PF13528">
    <property type="entry name" value="Glyco_trans_1_3"/>
    <property type="match status" value="1"/>
</dbReference>
<dbReference type="OrthoDB" id="9793805at2"/>
<keyword evidence="1" id="KW-0808">Transferase</keyword>
<dbReference type="AlphaFoldDB" id="A0A1V9EXV2"/>
<dbReference type="GO" id="GO:0016740">
    <property type="term" value="F:transferase activity"/>
    <property type="evidence" value="ECO:0007669"/>
    <property type="project" value="UniProtKB-KW"/>
</dbReference>
<evidence type="ECO:0000313" key="1">
    <source>
        <dbReference type="EMBL" id="OQP50939.1"/>
    </source>
</evidence>
<dbReference type="EMBL" id="LVXG01000012">
    <property type="protein sequence ID" value="OQP50939.1"/>
    <property type="molecule type" value="Genomic_DNA"/>
</dbReference>
<proteinExistence type="predicted"/>
<keyword evidence="2" id="KW-1185">Reference proteome</keyword>
<reference evidence="2" key="1">
    <citation type="submission" date="2016-04" db="EMBL/GenBank/DDBJ databases">
        <authorList>
            <person name="Chen L."/>
            <person name="Zhuang W."/>
            <person name="Wang G."/>
        </authorList>
    </citation>
    <scope>NUCLEOTIDE SEQUENCE [LARGE SCALE GENOMIC DNA]</scope>
    <source>
        <strain evidence="2">17621</strain>
    </source>
</reference>
<accession>A0A1V9EXV2</accession>
<name>A0A1V9EXV2_9BACT</name>
<evidence type="ECO:0000313" key="2">
    <source>
        <dbReference type="Proteomes" id="UP000192610"/>
    </source>
</evidence>